<comment type="similarity">
    <text evidence="1 4">Belongs to the pyrroline-5-carboxylate reductase family.</text>
</comment>
<dbReference type="PIRSF" id="PIRSF000193">
    <property type="entry name" value="Pyrrol-5-carb_rd"/>
    <property type="match status" value="1"/>
</dbReference>
<name>A0A4Z0VAB4_9BACT</name>
<evidence type="ECO:0000259" key="6">
    <source>
        <dbReference type="Pfam" id="PF03807"/>
    </source>
</evidence>
<comment type="subcellular location">
    <subcellularLocation>
        <location evidence="4">Cytoplasm</location>
    </subcellularLocation>
</comment>
<keyword evidence="3 4" id="KW-0560">Oxidoreductase</keyword>
<dbReference type="RefSeq" id="WP_135471273.1">
    <property type="nucleotide sequence ID" value="NZ_CASJPC010000004.1"/>
</dbReference>
<keyword evidence="2 4" id="KW-0521">NADP</keyword>
<dbReference type="PANTHER" id="PTHR11645:SF0">
    <property type="entry name" value="PYRROLINE-5-CARBOXYLATE REDUCTASE 3"/>
    <property type="match status" value="1"/>
</dbReference>
<dbReference type="GO" id="GO:0004735">
    <property type="term" value="F:pyrroline-5-carboxylate reductase activity"/>
    <property type="evidence" value="ECO:0007669"/>
    <property type="project" value="UniProtKB-UniRule"/>
</dbReference>
<protein>
    <recommendedName>
        <fullName evidence="4">Pyrroline-5-carboxylate reductase</fullName>
        <shortName evidence="4">P5C reductase</shortName>
        <shortName evidence="4">P5CR</shortName>
        <ecNumber evidence="4">1.5.1.2</ecNumber>
    </recommendedName>
    <alternativeName>
        <fullName evidence="4">PCA reductase</fullName>
    </alternativeName>
</protein>
<evidence type="ECO:0000256" key="2">
    <source>
        <dbReference type="ARBA" id="ARBA00022857"/>
    </source>
</evidence>
<keyword evidence="4" id="KW-0028">Amino-acid biosynthesis</keyword>
<dbReference type="InterPro" id="IPR029036">
    <property type="entry name" value="P5CR_dimer"/>
</dbReference>
<dbReference type="EC" id="1.5.1.2" evidence="4"/>
<proteinExistence type="inferred from homology"/>
<comment type="catalytic activity">
    <reaction evidence="4">
        <text>L-proline + NADP(+) = (S)-1-pyrroline-5-carboxylate + NADPH + 2 H(+)</text>
        <dbReference type="Rhea" id="RHEA:14109"/>
        <dbReference type="ChEBI" id="CHEBI:15378"/>
        <dbReference type="ChEBI" id="CHEBI:17388"/>
        <dbReference type="ChEBI" id="CHEBI:57783"/>
        <dbReference type="ChEBI" id="CHEBI:58349"/>
        <dbReference type="ChEBI" id="CHEBI:60039"/>
        <dbReference type="EC" id="1.5.1.2"/>
    </reaction>
</comment>
<evidence type="ECO:0000313" key="9">
    <source>
        <dbReference type="Proteomes" id="UP000297635"/>
    </source>
</evidence>
<keyword evidence="4" id="KW-0641">Proline biosynthesis</keyword>
<dbReference type="SUPFAM" id="SSF48179">
    <property type="entry name" value="6-phosphogluconate dehydrogenase C-terminal domain-like"/>
    <property type="match status" value="1"/>
</dbReference>
<accession>A0A4Z0VAB4</accession>
<dbReference type="InterPro" id="IPR028939">
    <property type="entry name" value="P5C_Rdtase_cat_N"/>
</dbReference>
<reference evidence="8 9" key="1">
    <citation type="submission" date="2019-02" db="EMBL/GenBank/DDBJ databases">
        <title>Isolation and identification of novel species under the genus Muribaculum.</title>
        <authorList>
            <person name="Miyake S."/>
            <person name="Ding Y."/>
            <person name="Low A."/>
            <person name="Soh M."/>
            <person name="Seedorf H."/>
        </authorList>
    </citation>
    <scope>NUCLEOTIDE SEQUENCE [LARGE SCALE GENOMIC DNA]</scope>
    <source>
        <strain evidence="8 9">TLL-A3</strain>
    </source>
</reference>
<dbReference type="PANTHER" id="PTHR11645">
    <property type="entry name" value="PYRROLINE-5-CARBOXYLATE REDUCTASE"/>
    <property type="match status" value="1"/>
</dbReference>
<dbReference type="GO" id="GO:0055129">
    <property type="term" value="P:L-proline biosynthetic process"/>
    <property type="evidence" value="ECO:0007669"/>
    <property type="project" value="UniProtKB-UniRule"/>
</dbReference>
<keyword evidence="9" id="KW-1185">Reference proteome</keyword>
<keyword evidence="4" id="KW-0963">Cytoplasm</keyword>
<comment type="catalytic activity">
    <reaction evidence="4">
        <text>L-proline + NAD(+) = (S)-1-pyrroline-5-carboxylate + NADH + 2 H(+)</text>
        <dbReference type="Rhea" id="RHEA:14105"/>
        <dbReference type="ChEBI" id="CHEBI:15378"/>
        <dbReference type="ChEBI" id="CHEBI:17388"/>
        <dbReference type="ChEBI" id="CHEBI:57540"/>
        <dbReference type="ChEBI" id="CHEBI:57945"/>
        <dbReference type="ChEBI" id="CHEBI:60039"/>
        <dbReference type="EC" id="1.5.1.2"/>
    </reaction>
</comment>
<dbReference type="Pfam" id="PF03807">
    <property type="entry name" value="F420_oxidored"/>
    <property type="match status" value="1"/>
</dbReference>
<dbReference type="AlphaFoldDB" id="A0A4Z0VAB4"/>
<comment type="caution">
    <text evidence="8">The sequence shown here is derived from an EMBL/GenBank/DDBJ whole genome shotgun (WGS) entry which is preliminary data.</text>
</comment>
<dbReference type="GO" id="GO:0005737">
    <property type="term" value="C:cytoplasm"/>
    <property type="evidence" value="ECO:0007669"/>
    <property type="project" value="UniProtKB-SubCell"/>
</dbReference>
<dbReference type="EMBL" id="SJSA01000001">
    <property type="protein sequence ID" value="TGG40260.1"/>
    <property type="molecule type" value="Genomic_DNA"/>
</dbReference>
<dbReference type="InterPro" id="IPR036291">
    <property type="entry name" value="NAD(P)-bd_dom_sf"/>
</dbReference>
<comment type="function">
    <text evidence="4">Catalyzes the reduction of 1-pyrroline-5-carboxylate (PCA) to L-proline.</text>
</comment>
<dbReference type="GeneID" id="82149331"/>
<gene>
    <name evidence="4" type="primary">proC</name>
    <name evidence="8" type="ORF">EZ315_05950</name>
</gene>
<dbReference type="UniPathway" id="UPA00098">
    <property type="reaction ID" value="UER00361"/>
</dbReference>
<dbReference type="Proteomes" id="UP000297635">
    <property type="component" value="Unassembled WGS sequence"/>
</dbReference>
<organism evidence="8 9">
    <name type="scientific">Duncaniella freteri</name>
    <dbReference type="NCBI Taxonomy" id="2530391"/>
    <lineage>
        <taxon>Bacteria</taxon>
        <taxon>Pseudomonadati</taxon>
        <taxon>Bacteroidota</taxon>
        <taxon>Bacteroidia</taxon>
        <taxon>Bacteroidales</taxon>
        <taxon>Muribaculaceae</taxon>
        <taxon>Duncaniella</taxon>
    </lineage>
</organism>
<dbReference type="Pfam" id="PF14748">
    <property type="entry name" value="P5CR_dimer"/>
    <property type="match status" value="1"/>
</dbReference>
<evidence type="ECO:0000259" key="7">
    <source>
        <dbReference type="Pfam" id="PF14748"/>
    </source>
</evidence>
<feature type="binding site" evidence="5">
    <location>
        <begin position="6"/>
        <end position="11"/>
    </location>
    <ligand>
        <name>NADP(+)</name>
        <dbReference type="ChEBI" id="CHEBI:58349"/>
    </ligand>
</feature>
<feature type="binding site" evidence="5">
    <location>
        <position position="57"/>
    </location>
    <ligand>
        <name>NADPH</name>
        <dbReference type="ChEBI" id="CHEBI:57783"/>
    </ligand>
</feature>
<dbReference type="HAMAP" id="MF_01925">
    <property type="entry name" value="P5C_reductase"/>
    <property type="match status" value="1"/>
</dbReference>
<evidence type="ECO:0000256" key="1">
    <source>
        <dbReference type="ARBA" id="ARBA00005525"/>
    </source>
</evidence>
<dbReference type="InterPro" id="IPR000304">
    <property type="entry name" value="Pyrroline-COOH_reductase"/>
</dbReference>
<comment type="pathway">
    <text evidence="4">Amino-acid biosynthesis; L-proline biosynthesis; L-proline from L-glutamate 5-semialdehyde: step 1/1.</text>
</comment>
<evidence type="ECO:0000256" key="5">
    <source>
        <dbReference type="PIRSR" id="PIRSR000193-1"/>
    </source>
</evidence>
<feature type="domain" description="Pyrroline-5-carboxylate reductase dimerisation" evidence="7">
    <location>
        <begin position="165"/>
        <end position="263"/>
    </location>
</feature>
<feature type="domain" description="Pyrroline-5-carboxylate reductase catalytic N-terminal" evidence="6">
    <location>
        <begin position="2"/>
        <end position="85"/>
    </location>
</feature>
<dbReference type="InterPro" id="IPR008927">
    <property type="entry name" value="6-PGluconate_DH-like_C_sf"/>
</dbReference>
<dbReference type="SUPFAM" id="SSF51735">
    <property type="entry name" value="NAD(P)-binding Rossmann-fold domains"/>
    <property type="match status" value="1"/>
</dbReference>
<dbReference type="Gene3D" id="3.40.50.720">
    <property type="entry name" value="NAD(P)-binding Rossmann-like Domain"/>
    <property type="match status" value="1"/>
</dbReference>
<sequence length="265" mass="27693">MKVAIIGAGAMGGAIARGLISSAPRFITSPGDLCAANPSPRRLAPLAEAGASTTCSNIEAVRDASLVILCVKPWLVKDVITEIKDHIDYSYAEIAVVAACVTISDLNEWLHKESAGSRSPSFCIVMPNTAVSLCKSMTFQVNGNGTCPLTLKAFGQLGEVMVIEERLLPAATSIASCGIAYALRYIRAAMEGSVELGIRAPLAQEMIVQTLIGAASLLQEPGTHPETEIDKVTTPGGLTIRGLNAMEHSGFTSAVINGLKASTPR</sequence>
<dbReference type="Gene3D" id="1.10.3730.10">
    <property type="entry name" value="ProC C-terminal domain-like"/>
    <property type="match status" value="1"/>
</dbReference>
<evidence type="ECO:0000313" key="8">
    <source>
        <dbReference type="EMBL" id="TGG40260.1"/>
    </source>
</evidence>
<evidence type="ECO:0000256" key="4">
    <source>
        <dbReference type="HAMAP-Rule" id="MF_01925"/>
    </source>
</evidence>
<evidence type="ECO:0000256" key="3">
    <source>
        <dbReference type="ARBA" id="ARBA00023002"/>
    </source>
</evidence>